<keyword evidence="2" id="KW-0732">Signal</keyword>
<reference evidence="3 4" key="1">
    <citation type="submission" date="2019-12" db="EMBL/GenBank/DDBJ databases">
        <title>Auraticoccus cholistani sp. nov., an actinomycete isolated from soil of Cholistan desert.</title>
        <authorList>
            <person name="Cheema M.T."/>
        </authorList>
    </citation>
    <scope>NUCLEOTIDE SEQUENCE [LARGE SCALE GENOMIC DNA]</scope>
    <source>
        <strain evidence="3 4">F435</strain>
    </source>
</reference>
<dbReference type="SUPFAM" id="SSF56235">
    <property type="entry name" value="N-terminal nucleophile aminohydrolases (Ntn hydrolases)"/>
    <property type="match status" value="1"/>
</dbReference>
<keyword evidence="4" id="KW-1185">Reference proteome</keyword>
<name>A0A6A9V289_9ACTN</name>
<proteinExistence type="predicted"/>
<dbReference type="InterPro" id="IPR029055">
    <property type="entry name" value="Ntn_hydrolases_N"/>
</dbReference>
<feature type="compositionally biased region" description="Basic and acidic residues" evidence="1">
    <location>
        <begin position="585"/>
        <end position="595"/>
    </location>
</feature>
<feature type="region of interest" description="Disordered" evidence="1">
    <location>
        <begin position="44"/>
        <end position="63"/>
    </location>
</feature>
<dbReference type="InterPro" id="IPR052896">
    <property type="entry name" value="GGT-like_enzyme"/>
</dbReference>
<accession>A0A6A9V289</accession>
<dbReference type="Proteomes" id="UP000435304">
    <property type="component" value="Unassembled WGS sequence"/>
</dbReference>
<sequence>MPMIRPASPLPILTALTARTARTALTAATAVAVLVSGCSGTGTAPASGTGGAPVPSPSSASPTTAGVEVALTVHPAATEAALDVLADGGSAADAAVAAAAVLSVVEPYFSNVIGGETSALHRDGETGRIQSLSGVGYVGEEYTVEDYRTRGETGYGLYQSLVPGAWGGWMLLLEEHGRLGLDRLLQPAVELAREGHPAGSDLAERLAISVEGGAVNAAAEEVYLPEGTPLREGETVVQRDFAETLTTLSESYTAAGDHDEGLRAARDALYEGPLAEQVVEAIQADGGYVTLADMARFEARLTEPLSLAWDEQVTVHQNPPPSQGLAMVAALNTLRTADLSGGPEDPAAVHLQVEAMKLAMADREAYVGDPDLTRAPLEQVLSEEYGTAQLARIDPDAALAWPITDGVEEMTNTTTFQVVDASGDAVAVTTSTGFQLTAAGETGIMLNNRMRFMTADDPGSPNHLQPGKRVRYTGNPWMATRGEELWLLGGVIGVDTQPQVQTQHFIAVAEFGMTPAEAVAAPRLVTEFHPDSVAPHEVPNVLQVEGSLPDDVVRSLRDKGQEVVVDAPGAVFGYGSVVELAPGRRGAELGEDPRVETSTGEVRGP</sequence>
<dbReference type="RefSeq" id="WP_156611952.1">
    <property type="nucleotide sequence ID" value="NZ_WPCU01000010.1"/>
</dbReference>
<feature type="chain" id="PRO_5039159016" evidence="2">
    <location>
        <begin position="24"/>
        <end position="605"/>
    </location>
</feature>
<gene>
    <name evidence="3" type="ORF">GC722_17220</name>
</gene>
<dbReference type="InterPro" id="IPR043138">
    <property type="entry name" value="GGT_lsub"/>
</dbReference>
<dbReference type="EMBL" id="WPCU01000010">
    <property type="protein sequence ID" value="MVA77740.1"/>
    <property type="molecule type" value="Genomic_DNA"/>
</dbReference>
<dbReference type="Gene3D" id="3.60.20.40">
    <property type="match status" value="1"/>
</dbReference>
<evidence type="ECO:0000313" key="4">
    <source>
        <dbReference type="Proteomes" id="UP000435304"/>
    </source>
</evidence>
<evidence type="ECO:0000313" key="3">
    <source>
        <dbReference type="EMBL" id="MVA77740.1"/>
    </source>
</evidence>
<protein>
    <submittedName>
        <fullName evidence="3">Gamma-glutamyltransferase family protein</fullName>
    </submittedName>
</protein>
<feature type="compositionally biased region" description="Polar residues" evidence="1">
    <location>
        <begin position="596"/>
        <end position="605"/>
    </location>
</feature>
<dbReference type="PANTHER" id="PTHR43881">
    <property type="entry name" value="GAMMA-GLUTAMYLTRANSPEPTIDASE (AFU_ORTHOLOGUE AFUA_4G13580)"/>
    <property type="match status" value="1"/>
</dbReference>
<feature type="signal peptide" evidence="2">
    <location>
        <begin position="1"/>
        <end position="23"/>
    </location>
</feature>
<dbReference type="Pfam" id="PF01019">
    <property type="entry name" value="G_glu_transpept"/>
    <property type="match status" value="1"/>
</dbReference>
<dbReference type="GO" id="GO:0016740">
    <property type="term" value="F:transferase activity"/>
    <property type="evidence" value="ECO:0007669"/>
    <property type="project" value="UniProtKB-KW"/>
</dbReference>
<comment type="caution">
    <text evidence="3">The sequence shown here is derived from an EMBL/GenBank/DDBJ whole genome shotgun (WGS) entry which is preliminary data.</text>
</comment>
<dbReference type="PANTHER" id="PTHR43881:SF1">
    <property type="entry name" value="GAMMA-GLUTAMYLTRANSPEPTIDASE (AFU_ORTHOLOGUE AFUA_4G13580)"/>
    <property type="match status" value="1"/>
</dbReference>
<dbReference type="AlphaFoldDB" id="A0A6A9V289"/>
<keyword evidence="3" id="KW-0808">Transferase</keyword>
<evidence type="ECO:0000256" key="2">
    <source>
        <dbReference type="SAM" id="SignalP"/>
    </source>
</evidence>
<dbReference type="PRINTS" id="PR01210">
    <property type="entry name" value="GGTRANSPTASE"/>
</dbReference>
<evidence type="ECO:0000256" key="1">
    <source>
        <dbReference type="SAM" id="MobiDB-lite"/>
    </source>
</evidence>
<organism evidence="3 4">
    <name type="scientific">Auraticoccus cholistanensis</name>
    <dbReference type="NCBI Taxonomy" id="2656650"/>
    <lineage>
        <taxon>Bacteria</taxon>
        <taxon>Bacillati</taxon>
        <taxon>Actinomycetota</taxon>
        <taxon>Actinomycetes</taxon>
        <taxon>Propionibacteriales</taxon>
        <taxon>Propionibacteriaceae</taxon>
        <taxon>Auraticoccus</taxon>
    </lineage>
</organism>
<dbReference type="Gene3D" id="1.10.246.130">
    <property type="match status" value="1"/>
</dbReference>
<feature type="region of interest" description="Disordered" evidence="1">
    <location>
        <begin position="585"/>
        <end position="605"/>
    </location>
</feature>
<dbReference type="InterPro" id="IPR043137">
    <property type="entry name" value="GGT_ssub_C"/>
</dbReference>